<name>A0A8H6QGL8_9EURO</name>
<gene>
    <name evidence="2" type="ORF">CNMCM6106_007560</name>
</gene>
<evidence type="ECO:0000256" key="1">
    <source>
        <dbReference type="SAM" id="MobiDB-lite"/>
    </source>
</evidence>
<evidence type="ECO:0000313" key="3">
    <source>
        <dbReference type="Proteomes" id="UP000662466"/>
    </source>
</evidence>
<dbReference type="EMBL" id="JACBAF010001757">
    <property type="protein sequence ID" value="KAF7173476.1"/>
    <property type="molecule type" value="Genomic_DNA"/>
</dbReference>
<feature type="region of interest" description="Disordered" evidence="1">
    <location>
        <begin position="1"/>
        <end position="77"/>
    </location>
</feature>
<dbReference type="Proteomes" id="UP000662466">
    <property type="component" value="Unassembled WGS sequence"/>
</dbReference>
<proteinExistence type="predicted"/>
<comment type="caution">
    <text evidence="2">The sequence shown here is derived from an EMBL/GenBank/DDBJ whole genome shotgun (WGS) entry which is preliminary data.</text>
</comment>
<feature type="compositionally biased region" description="Acidic residues" evidence="1">
    <location>
        <begin position="68"/>
        <end position="77"/>
    </location>
</feature>
<sequence>MASPEEEAPGMASPGEEAPGVASPEEKAPEATPGRVCAAAASRGANDSDTFGCGASSTSMSSVSSAAELDEFTPEHF</sequence>
<organism evidence="2 3">
    <name type="scientific">Aspergillus hiratsukae</name>
    <dbReference type="NCBI Taxonomy" id="1194566"/>
    <lineage>
        <taxon>Eukaryota</taxon>
        <taxon>Fungi</taxon>
        <taxon>Dikarya</taxon>
        <taxon>Ascomycota</taxon>
        <taxon>Pezizomycotina</taxon>
        <taxon>Eurotiomycetes</taxon>
        <taxon>Eurotiomycetidae</taxon>
        <taxon>Eurotiales</taxon>
        <taxon>Aspergillaceae</taxon>
        <taxon>Aspergillus</taxon>
        <taxon>Aspergillus subgen. Fumigati</taxon>
    </lineage>
</organism>
<protein>
    <submittedName>
        <fullName evidence="2">Uncharacterized protein</fullName>
    </submittedName>
</protein>
<dbReference type="AlphaFoldDB" id="A0A8H6QGL8"/>
<feature type="compositionally biased region" description="Low complexity" evidence="1">
    <location>
        <begin position="55"/>
        <end position="67"/>
    </location>
</feature>
<evidence type="ECO:0000313" key="2">
    <source>
        <dbReference type="EMBL" id="KAF7173476.1"/>
    </source>
</evidence>
<reference evidence="2" key="1">
    <citation type="submission" date="2020-06" db="EMBL/GenBank/DDBJ databases">
        <title>Draft genome sequences of strains closely related to Aspergillus parafelis and Aspergillus hiratsukae.</title>
        <authorList>
            <person name="Dos Santos R.A.C."/>
            <person name="Rivero-Menendez O."/>
            <person name="Steenwyk J.L."/>
            <person name="Mead M.E."/>
            <person name="Goldman G.H."/>
            <person name="Alastruey-Izquierdo A."/>
            <person name="Rokas A."/>
        </authorList>
    </citation>
    <scope>NUCLEOTIDE SEQUENCE</scope>
    <source>
        <strain evidence="2">CNM-CM6106</strain>
    </source>
</reference>
<accession>A0A8H6QGL8</accession>